<dbReference type="eggNOG" id="ENOG502R824">
    <property type="taxonomic scope" value="Eukaryota"/>
</dbReference>
<keyword evidence="2" id="KW-1185">Reference proteome</keyword>
<dbReference type="OrthoDB" id="1295061at2759"/>
<gene>
    <name evidence="3" type="primary">LOC104243392</name>
</gene>
<dbReference type="RefSeq" id="XP_009796876.1">
    <property type="nucleotide sequence ID" value="XM_009798574.1"/>
</dbReference>
<reference evidence="3" key="2">
    <citation type="submission" date="2025-08" db="UniProtKB">
        <authorList>
            <consortium name="RefSeq"/>
        </authorList>
    </citation>
    <scope>IDENTIFICATION</scope>
    <source>
        <tissue evidence="3">Leaf</tissue>
    </source>
</reference>
<evidence type="ECO:0000313" key="3">
    <source>
        <dbReference type="RefSeq" id="XP_009796876.1"/>
    </source>
</evidence>
<name>A0A1U7Y4J2_NICSY</name>
<feature type="compositionally biased region" description="Basic and acidic residues" evidence="1">
    <location>
        <begin position="22"/>
        <end position="44"/>
    </location>
</feature>
<feature type="compositionally biased region" description="Basic and acidic residues" evidence="1">
    <location>
        <begin position="284"/>
        <end position="298"/>
    </location>
</feature>
<feature type="region of interest" description="Disordered" evidence="1">
    <location>
        <begin position="11"/>
        <end position="71"/>
    </location>
</feature>
<proteinExistence type="predicted"/>
<feature type="compositionally biased region" description="Basic and acidic residues" evidence="1">
    <location>
        <begin position="314"/>
        <end position="327"/>
    </location>
</feature>
<feature type="region of interest" description="Disordered" evidence="1">
    <location>
        <begin position="125"/>
        <end position="170"/>
    </location>
</feature>
<feature type="compositionally biased region" description="Polar residues" evidence="1">
    <location>
        <begin position="185"/>
        <end position="196"/>
    </location>
</feature>
<sequence>MKDSDYVLYMFNLHPSQKKNKKDTSKKMIQKQRSEVQNDGKTGKDQAGSSKETLPEKQKQKGNDFESNIVLGESSLADNSNRALRDNNVDSNSKLLMKYGKGADCEVQQVIPESTILHSNNIIDLNKSPSENKEEHYKDVIQNERPPEQNGSKNEKEHEGSFEAELPEKQQQEDINGEFDFNIVTSDDSLPDNSYHTLKDKDIDGDSKLPIRDEKDQDYHRLKQGIPRSIKFRSIIDIYKCSNRLSSPEEEYNWNRLSISKNQKAEVHNKDKMGKDQAGSSKETLPEEQKQKTIHGDFDSPTDNSNRTTIDNNDDNRHKLSTKDKIDQNNQINQSISKSTMFDSLINLCEAIQNERLEEHNGSKTRKGQRDSFEEELLDQQQQQEEDINGT</sequence>
<evidence type="ECO:0000256" key="1">
    <source>
        <dbReference type="SAM" id="MobiDB-lite"/>
    </source>
</evidence>
<feature type="compositionally biased region" description="Basic and acidic residues" evidence="1">
    <location>
        <begin position="197"/>
        <end position="216"/>
    </location>
</feature>
<organism evidence="2 3">
    <name type="scientific">Nicotiana sylvestris</name>
    <name type="common">Wood tobacco</name>
    <name type="synonym">South American tobacco</name>
    <dbReference type="NCBI Taxonomy" id="4096"/>
    <lineage>
        <taxon>Eukaryota</taxon>
        <taxon>Viridiplantae</taxon>
        <taxon>Streptophyta</taxon>
        <taxon>Embryophyta</taxon>
        <taxon>Tracheophyta</taxon>
        <taxon>Spermatophyta</taxon>
        <taxon>Magnoliopsida</taxon>
        <taxon>eudicotyledons</taxon>
        <taxon>Gunneridae</taxon>
        <taxon>Pentapetalae</taxon>
        <taxon>asterids</taxon>
        <taxon>lamiids</taxon>
        <taxon>Solanales</taxon>
        <taxon>Solanaceae</taxon>
        <taxon>Nicotianoideae</taxon>
        <taxon>Nicotianeae</taxon>
        <taxon>Nicotiana</taxon>
    </lineage>
</organism>
<feature type="compositionally biased region" description="Basic and acidic residues" evidence="1">
    <location>
        <begin position="356"/>
        <end position="372"/>
    </location>
</feature>
<feature type="compositionally biased region" description="Basic and acidic residues" evidence="1">
    <location>
        <begin position="53"/>
        <end position="64"/>
    </location>
</feature>
<feature type="region of interest" description="Disordered" evidence="1">
    <location>
        <begin position="356"/>
        <end position="391"/>
    </location>
</feature>
<accession>A0A1U7Y4J2</accession>
<feature type="compositionally biased region" description="Low complexity" evidence="1">
    <location>
        <begin position="302"/>
        <end position="311"/>
    </location>
</feature>
<feature type="compositionally biased region" description="Acidic residues" evidence="1">
    <location>
        <begin position="373"/>
        <end position="391"/>
    </location>
</feature>
<feature type="region of interest" description="Disordered" evidence="1">
    <location>
        <begin position="263"/>
        <end position="331"/>
    </location>
</feature>
<feature type="region of interest" description="Disordered" evidence="1">
    <location>
        <begin position="185"/>
        <end position="216"/>
    </location>
</feature>
<protein>
    <submittedName>
        <fullName evidence="3">Myb-like protein X</fullName>
    </submittedName>
</protein>
<evidence type="ECO:0000313" key="2">
    <source>
        <dbReference type="Proteomes" id="UP000189701"/>
    </source>
</evidence>
<reference evidence="2" key="1">
    <citation type="journal article" date="2013" name="Genome Biol.">
        <title>Reference genomes and transcriptomes of Nicotiana sylvestris and Nicotiana tomentosiformis.</title>
        <authorList>
            <person name="Sierro N."/>
            <person name="Battey J.N."/>
            <person name="Ouadi S."/>
            <person name="Bovet L."/>
            <person name="Goepfert S."/>
            <person name="Bakaher N."/>
            <person name="Peitsch M.C."/>
            <person name="Ivanov N.V."/>
        </authorList>
    </citation>
    <scope>NUCLEOTIDE SEQUENCE [LARGE SCALE GENOMIC DNA]</scope>
</reference>
<dbReference type="AlphaFoldDB" id="A0A1U7Y4J2"/>
<feature type="compositionally biased region" description="Basic and acidic residues" evidence="1">
    <location>
        <begin position="130"/>
        <end position="170"/>
    </location>
</feature>
<feature type="compositionally biased region" description="Basic and acidic residues" evidence="1">
    <location>
        <begin position="263"/>
        <end position="275"/>
    </location>
</feature>
<dbReference type="Proteomes" id="UP000189701">
    <property type="component" value="Unplaced"/>
</dbReference>